<dbReference type="EnsemblMetazoa" id="XM_003240307.4">
    <property type="protein sequence ID" value="XP_003240355.1"/>
    <property type="gene ID" value="LOC100575022"/>
</dbReference>
<evidence type="ECO:0000313" key="2">
    <source>
        <dbReference type="EnsemblMetazoa" id="XP_003240355.1"/>
    </source>
</evidence>
<sequence>MKSAQSMRSMVDSFTYYEPCVLLEKIPIPIWMENKQNNISLTNGVPEHMKLKTKETEEYTNGEPNRKKLKTEETDEFTNEEPNRKKLKTEETDLEIPKLILSKNGDIFKSKLKYSKIQPESTHLYSLPDKTINEVEPSNKEKCIKINHDNKDKIEEIKESVTHNNLLIGKIKIRNVNTINANFTENNYFGTEKSNVSQSYSPFVFPPLGTKEVTMLCFEKLHKKYFNKNVQDTLAINNNLLFMNMITNMHSISRVNLILSRNDTHVMAQNVHKLAVLYINYFEKLDKMLQTNIIDLTSIFDDSDFEHGFLMIILSLFIGLKMLGSNIFQKSNILLTKLQKLQWEVIKDQNVDHNKIQTTLESDTFCSCYYKISELIGEGSHTDPNIIYCWKLLFIPSVLKITHFDSVTDAIINATDVDKLEGLLEEASNKVRQNSYSLSDAKIENLIALVNKSTQKNINGSYEMAEPSTSGFTTIENTRSTPMQSENTPHILHTRSLRTEDPNTAIIDCKSKVCGVENTSTFNVPEESKEWFKKTIPVQRQKKCTRKKKSESEELKTLYEDYSNTHLTNIHSLSIADRVKLRKTRNTLIAATKTTEDSRKKLRSFKSEYVYTPSNVNTRITRSSKLNINCVEPPKKSLKKIHAPNRVKVHGTKNTTTAVPSKPNDLLKIPFSIKNENSSFPQIFYTSISEQNRVNKNSPLLSTTSIIKHEEVCQVRNCCTKGSTNNCIHKNVNSTIKTVNVKHGLNGNKMIIMPKEQSVKNISKSSSSHNNGFNNA</sequence>
<dbReference type="OrthoDB" id="6590065at2759"/>
<dbReference type="GeneID" id="100575022"/>
<dbReference type="KEGG" id="api:100575022"/>
<evidence type="ECO:0000313" key="3">
    <source>
        <dbReference type="Proteomes" id="UP000007819"/>
    </source>
</evidence>
<feature type="compositionally biased region" description="Polar residues" evidence="1">
    <location>
        <begin position="467"/>
        <end position="487"/>
    </location>
</feature>
<organism evidence="2 3">
    <name type="scientific">Acyrthosiphon pisum</name>
    <name type="common">Pea aphid</name>
    <dbReference type="NCBI Taxonomy" id="7029"/>
    <lineage>
        <taxon>Eukaryota</taxon>
        <taxon>Metazoa</taxon>
        <taxon>Ecdysozoa</taxon>
        <taxon>Arthropoda</taxon>
        <taxon>Hexapoda</taxon>
        <taxon>Insecta</taxon>
        <taxon>Pterygota</taxon>
        <taxon>Neoptera</taxon>
        <taxon>Paraneoptera</taxon>
        <taxon>Hemiptera</taxon>
        <taxon>Sternorrhyncha</taxon>
        <taxon>Aphidomorpha</taxon>
        <taxon>Aphidoidea</taxon>
        <taxon>Aphididae</taxon>
        <taxon>Macrosiphini</taxon>
        <taxon>Acyrthosiphon</taxon>
    </lineage>
</organism>
<protein>
    <submittedName>
        <fullName evidence="2">Uncharacterized protein</fullName>
    </submittedName>
</protein>
<reference evidence="3" key="1">
    <citation type="submission" date="2010-06" db="EMBL/GenBank/DDBJ databases">
        <authorList>
            <person name="Jiang H."/>
            <person name="Abraham K."/>
            <person name="Ali S."/>
            <person name="Alsbrooks S.L."/>
            <person name="Anim B.N."/>
            <person name="Anosike U.S."/>
            <person name="Attaway T."/>
            <person name="Bandaranaike D.P."/>
            <person name="Battles P.K."/>
            <person name="Bell S.N."/>
            <person name="Bell A.V."/>
            <person name="Beltran B."/>
            <person name="Bickham C."/>
            <person name="Bustamante Y."/>
            <person name="Caleb T."/>
            <person name="Canada A."/>
            <person name="Cardenas V."/>
            <person name="Carter K."/>
            <person name="Chacko J."/>
            <person name="Chandrabose M.N."/>
            <person name="Chavez D."/>
            <person name="Chavez A."/>
            <person name="Chen L."/>
            <person name="Chu H.-S."/>
            <person name="Claassen K.J."/>
            <person name="Cockrell R."/>
            <person name="Collins M."/>
            <person name="Cooper J.A."/>
            <person name="Cree A."/>
            <person name="Curry S.M."/>
            <person name="Da Y."/>
            <person name="Dao M.D."/>
            <person name="Das B."/>
            <person name="Davila M.-L."/>
            <person name="Davy-Carroll L."/>
            <person name="Denson S."/>
            <person name="Dinh H."/>
            <person name="Ebong V.E."/>
            <person name="Edwards J.R."/>
            <person name="Egan A."/>
            <person name="El-Daye J."/>
            <person name="Escobedo L."/>
            <person name="Fernandez S."/>
            <person name="Fernando P.R."/>
            <person name="Flagg N."/>
            <person name="Forbes L.D."/>
            <person name="Fowler R.G."/>
            <person name="Fu Q."/>
            <person name="Gabisi R.A."/>
            <person name="Ganer J."/>
            <person name="Garbino Pronczuk A."/>
            <person name="Garcia R.M."/>
            <person name="Garner T."/>
            <person name="Garrett T.E."/>
            <person name="Gonzalez D.A."/>
            <person name="Hamid H."/>
            <person name="Hawkins E.S."/>
            <person name="Hirani K."/>
            <person name="Hogues M.E."/>
            <person name="Hollins B."/>
            <person name="Hsiao C.-H."/>
            <person name="Jabil R."/>
            <person name="James M.L."/>
            <person name="Jhangiani S.N."/>
            <person name="Johnson B."/>
            <person name="Johnson Q."/>
            <person name="Joshi V."/>
            <person name="Kalu J.B."/>
            <person name="Kam C."/>
            <person name="Kashfia A."/>
            <person name="Keebler J."/>
            <person name="Kisamo H."/>
            <person name="Kovar C.L."/>
            <person name="Lago L.A."/>
            <person name="Lai C.-Y."/>
            <person name="Laidlaw J."/>
            <person name="Lara F."/>
            <person name="Le T.-K."/>
            <person name="Lee S.L."/>
            <person name="Legall F.H."/>
            <person name="Lemon S.J."/>
            <person name="Lewis L.R."/>
            <person name="Li B."/>
            <person name="Liu Y."/>
            <person name="Liu Y.-S."/>
            <person name="Lopez J."/>
            <person name="Lozado R.J."/>
            <person name="Lu J."/>
            <person name="Madu R.C."/>
            <person name="Maheshwari M."/>
            <person name="Maheshwari R."/>
            <person name="Malloy K."/>
            <person name="Martinez E."/>
            <person name="Mathew T."/>
            <person name="Mercado I.C."/>
            <person name="Mercado C."/>
            <person name="Meyer B."/>
            <person name="Montgomery K."/>
            <person name="Morgan M.B."/>
            <person name="Munidasa M."/>
            <person name="Nazareth L.V."/>
            <person name="Nelson J."/>
            <person name="Ng B.M."/>
            <person name="Nguyen N.B."/>
            <person name="Nguyen P.Q."/>
            <person name="Nguyen T."/>
            <person name="Obregon M."/>
            <person name="Okwuonu G.O."/>
            <person name="Onwere C.G."/>
            <person name="Orozco G."/>
            <person name="Parra A."/>
            <person name="Patel S."/>
            <person name="Patil S."/>
            <person name="Perez A."/>
            <person name="Perez Y."/>
            <person name="Pham C."/>
            <person name="Primus E.L."/>
            <person name="Pu L.-L."/>
            <person name="Puazo M."/>
            <person name="Qin X."/>
            <person name="Quiroz J.B."/>
            <person name="Reese J."/>
            <person name="Richards S."/>
            <person name="Rives C.M."/>
            <person name="Robberts R."/>
            <person name="Ruiz S.J."/>
            <person name="Ruiz M.J."/>
            <person name="Santibanez J."/>
            <person name="Schneider B.W."/>
            <person name="Sisson I."/>
            <person name="Smith M."/>
            <person name="Sodergren E."/>
            <person name="Song X.-Z."/>
            <person name="Song B.B."/>
            <person name="Summersgill H."/>
            <person name="Thelus R."/>
            <person name="Thornton R.D."/>
            <person name="Trejos Z.Y."/>
            <person name="Usmani K."/>
            <person name="Vattathil S."/>
            <person name="Villasana D."/>
            <person name="Walker D.L."/>
            <person name="Wang S."/>
            <person name="Wang K."/>
            <person name="White C.S."/>
            <person name="Williams A.C."/>
            <person name="Williamson J."/>
            <person name="Wilson K."/>
            <person name="Woghiren I.O."/>
            <person name="Woodworth J.R."/>
            <person name="Worley K.C."/>
            <person name="Wright R.A."/>
            <person name="Wu W."/>
            <person name="Young L."/>
            <person name="Zhang L."/>
            <person name="Zhang J."/>
            <person name="Zhu Y."/>
            <person name="Muzny D.M."/>
            <person name="Weinstock G."/>
            <person name="Gibbs R.A."/>
        </authorList>
    </citation>
    <scope>NUCLEOTIDE SEQUENCE [LARGE SCALE GENOMIC DNA]</scope>
    <source>
        <strain evidence="3">LSR1</strain>
    </source>
</reference>
<reference evidence="2" key="2">
    <citation type="submission" date="2022-06" db="UniProtKB">
        <authorList>
            <consortium name="EnsemblMetazoa"/>
        </authorList>
    </citation>
    <scope>IDENTIFICATION</scope>
</reference>
<feature type="region of interest" description="Disordered" evidence="1">
    <location>
        <begin position="465"/>
        <end position="487"/>
    </location>
</feature>
<proteinExistence type="predicted"/>
<feature type="region of interest" description="Disordered" evidence="1">
    <location>
        <begin position="54"/>
        <end position="89"/>
    </location>
</feature>
<keyword evidence="3" id="KW-1185">Reference proteome</keyword>
<dbReference type="RefSeq" id="XP_003240355.1">
    <property type="nucleotide sequence ID" value="XM_003240307.3"/>
</dbReference>
<name>A0A8R1W4L2_ACYPI</name>
<accession>A0A8R1W4L2</accession>
<dbReference type="Proteomes" id="UP000007819">
    <property type="component" value="Chromosome X"/>
</dbReference>
<evidence type="ECO:0000256" key="1">
    <source>
        <dbReference type="SAM" id="MobiDB-lite"/>
    </source>
</evidence>
<dbReference type="AlphaFoldDB" id="A0A8R1W4L2"/>